<dbReference type="Pfam" id="PF14579">
    <property type="entry name" value="HHH_6"/>
    <property type="match status" value="1"/>
</dbReference>
<dbReference type="SUPFAM" id="SSF89550">
    <property type="entry name" value="PHP domain-like"/>
    <property type="match status" value="1"/>
</dbReference>
<evidence type="ECO:0000256" key="13">
    <source>
        <dbReference type="HAMAP-Rule" id="MF_01902"/>
    </source>
</evidence>
<keyword evidence="7 13" id="KW-0548">Nucleotidyltransferase</keyword>
<proteinExistence type="inferred from homology"/>
<dbReference type="AlphaFoldDB" id="A0A7T4EFD3"/>
<comment type="function">
    <text evidence="13">DNA polymerase involved in damage-induced mutagenesis and translesion synthesis (TLS). It is not the major replicative DNA polymerase.</text>
</comment>
<dbReference type="InterPro" id="IPR004013">
    <property type="entry name" value="PHP_dom"/>
</dbReference>
<dbReference type="RefSeq" id="WP_084036650.1">
    <property type="nucleotide sequence ID" value="NZ_CP066007.1"/>
</dbReference>
<accession>A0A7T4EFD3</accession>
<dbReference type="GO" id="GO:0006281">
    <property type="term" value="P:DNA repair"/>
    <property type="evidence" value="ECO:0007669"/>
    <property type="project" value="UniProtKB-UniRule"/>
</dbReference>
<organism evidence="15 16">
    <name type="scientific">Corynebacterium glucuronolyticum</name>
    <dbReference type="NCBI Taxonomy" id="39791"/>
    <lineage>
        <taxon>Bacteria</taxon>
        <taxon>Bacillati</taxon>
        <taxon>Actinomycetota</taxon>
        <taxon>Actinomycetes</taxon>
        <taxon>Mycobacteriales</taxon>
        <taxon>Corynebacteriaceae</taxon>
        <taxon>Corynebacterium</taxon>
    </lineage>
</organism>
<dbReference type="Pfam" id="PF02811">
    <property type="entry name" value="PHP"/>
    <property type="match status" value="1"/>
</dbReference>
<keyword evidence="6 13" id="KW-0808">Transferase</keyword>
<dbReference type="GO" id="GO:0003887">
    <property type="term" value="F:DNA-directed DNA polymerase activity"/>
    <property type="evidence" value="ECO:0007669"/>
    <property type="project" value="UniProtKB-UniRule"/>
</dbReference>
<dbReference type="HAMAP" id="MF_01902">
    <property type="entry name" value="DNApol_error_prone"/>
    <property type="match status" value="1"/>
</dbReference>
<evidence type="ECO:0000256" key="12">
    <source>
        <dbReference type="ARBA" id="ARBA00049244"/>
    </source>
</evidence>
<evidence type="ECO:0000256" key="8">
    <source>
        <dbReference type="ARBA" id="ARBA00022705"/>
    </source>
</evidence>
<evidence type="ECO:0000256" key="6">
    <source>
        <dbReference type="ARBA" id="ARBA00022679"/>
    </source>
</evidence>
<gene>
    <name evidence="13" type="primary">dnaE2</name>
    <name evidence="15" type="ORF">I6I10_13210</name>
</gene>
<evidence type="ECO:0000313" key="16">
    <source>
        <dbReference type="Proteomes" id="UP000596145"/>
    </source>
</evidence>
<dbReference type="GeneID" id="92759335"/>
<dbReference type="PANTHER" id="PTHR32294">
    <property type="entry name" value="DNA POLYMERASE III SUBUNIT ALPHA"/>
    <property type="match status" value="1"/>
</dbReference>
<comment type="catalytic activity">
    <reaction evidence="12 13">
        <text>DNA(n) + a 2'-deoxyribonucleoside 5'-triphosphate = DNA(n+1) + diphosphate</text>
        <dbReference type="Rhea" id="RHEA:22508"/>
        <dbReference type="Rhea" id="RHEA-COMP:17339"/>
        <dbReference type="Rhea" id="RHEA-COMP:17340"/>
        <dbReference type="ChEBI" id="CHEBI:33019"/>
        <dbReference type="ChEBI" id="CHEBI:61560"/>
        <dbReference type="ChEBI" id="CHEBI:173112"/>
        <dbReference type="EC" id="2.7.7.7"/>
    </reaction>
</comment>
<dbReference type="GO" id="GO:0008408">
    <property type="term" value="F:3'-5' exonuclease activity"/>
    <property type="evidence" value="ECO:0007669"/>
    <property type="project" value="InterPro"/>
</dbReference>
<evidence type="ECO:0000256" key="3">
    <source>
        <dbReference type="ARBA" id="ARBA00012417"/>
    </source>
</evidence>
<dbReference type="Proteomes" id="UP000596145">
    <property type="component" value="Chromosome"/>
</dbReference>
<dbReference type="EMBL" id="CP066007">
    <property type="protein sequence ID" value="QQB46370.1"/>
    <property type="molecule type" value="Genomic_DNA"/>
</dbReference>
<protein>
    <recommendedName>
        <fullName evidence="4 13">Error-prone DNA polymerase</fullName>
        <ecNumber evidence="3 13">2.7.7.7</ecNumber>
    </recommendedName>
</protein>
<reference evidence="15 16" key="1">
    <citation type="submission" date="2020-12" db="EMBL/GenBank/DDBJ databases">
        <title>FDA dAtabase for Regulatory Grade micrObial Sequences (FDA-ARGOS): Supporting development and validation of Infectious Disease Dx tests.</title>
        <authorList>
            <person name="Sproer C."/>
            <person name="Gronow S."/>
            <person name="Severitt S."/>
            <person name="Schroder I."/>
            <person name="Tallon L."/>
            <person name="Sadzewicz L."/>
            <person name="Zhao X."/>
            <person name="Boylan J."/>
            <person name="Ott S."/>
            <person name="Bowen H."/>
            <person name="Vavikolanu K."/>
            <person name="Mehta A."/>
            <person name="Aluvathingal J."/>
            <person name="Nadendla S."/>
            <person name="Lowell S."/>
            <person name="Myers T."/>
            <person name="Yan Y."/>
            <person name="Sichtig H."/>
        </authorList>
    </citation>
    <scope>NUCLEOTIDE SEQUENCE [LARGE SCALE GENOMIC DNA]</scope>
    <source>
        <strain evidence="15 16">FDAARGOS_1053</strain>
    </source>
</reference>
<dbReference type="PANTHER" id="PTHR32294:SF4">
    <property type="entry name" value="ERROR-PRONE DNA POLYMERASE"/>
    <property type="match status" value="1"/>
</dbReference>
<dbReference type="InterPro" id="IPR029460">
    <property type="entry name" value="DNAPol_HHH"/>
</dbReference>
<feature type="domain" description="Polymerase/histidinol phosphatase N-terminal" evidence="14">
    <location>
        <begin position="51"/>
        <end position="118"/>
    </location>
</feature>
<keyword evidence="8 13" id="KW-0235">DNA replication</keyword>
<dbReference type="NCBIfam" id="NF004225">
    <property type="entry name" value="PRK05672.1"/>
    <property type="match status" value="1"/>
</dbReference>
<keyword evidence="11 13" id="KW-0234">DNA repair</keyword>
<evidence type="ECO:0000256" key="4">
    <source>
        <dbReference type="ARBA" id="ARBA00017273"/>
    </source>
</evidence>
<dbReference type="Pfam" id="PF07733">
    <property type="entry name" value="DNA_pol3_alpha"/>
    <property type="match status" value="1"/>
</dbReference>
<dbReference type="GO" id="GO:0006260">
    <property type="term" value="P:DNA replication"/>
    <property type="evidence" value="ECO:0007669"/>
    <property type="project" value="UniProtKB-KW"/>
</dbReference>
<evidence type="ECO:0000256" key="7">
    <source>
        <dbReference type="ARBA" id="ARBA00022695"/>
    </source>
</evidence>
<evidence type="ECO:0000256" key="9">
    <source>
        <dbReference type="ARBA" id="ARBA00022763"/>
    </source>
</evidence>
<dbReference type="InterPro" id="IPR004805">
    <property type="entry name" value="DnaE2/DnaE/PolC"/>
</dbReference>
<evidence type="ECO:0000256" key="1">
    <source>
        <dbReference type="ARBA" id="ARBA00004496"/>
    </source>
</evidence>
<dbReference type="Gene3D" id="1.10.150.870">
    <property type="match status" value="1"/>
</dbReference>
<dbReference type="GO" id="GO:0003676">
    <property type="term" value="F:nucleic acid binding"/>
    <property type="evidence" value="ECO:0007669"/>
    <property type="project" value="InterPro"/>
</dbReference>
<dbReference type="Pfam" id="PF01336">
    <property type="entry name" value="tRNA_anti-codon"/>
    <property type="match status" value="1"/>
</dbReference>
<name>A0A7T4EFD3_9CORY</name>
<keyword evidence="10 13" id="KW-0239">DNA-directed DNA polymerase</keyword>
<evidence type="ECO:0000259" key="14">
    <source>
        <dbReference type="SMART" id="SM00481"/>
    </source>
</evidence>
<comment type="similarity">
    <text evidence="2 13">Belongs to the DNA polymerase type-C family. DnaE2 subfamily.</text>
</comment>
<dbReference type="CDD" id="cd04485">
    <property type="entry name" value="DnaE_OBF"/>
    <property type="match status" value="1"/>
</dbReference>
<dbReference type="InterPro" id="IPR011708">
    <property type="entry name" value="DNA_pol3_alpha_NTPase_dom"/>
</dbReference>
<evidence type="ECO:0000256" key="11">
    <source>
        <dbReference type="ARBA" id="ARBA00023204"/>
    </source>
</evidence>
<dbReference type="EC" id="2.7.7.7" evidence="3 13"/>
<sequence length="1045" mass="113873">MVHMFGGINASVLSWKMLEAVMSGRDVPDLVPAPDTHRHSAHVHPAATAFAELHCTSSYSFLGGASDPEELVERAVQLGLTGLALTDRDGFYGAVAFAEAARDTGLETVFGAELSLEPDRALTVLAIGYEGYVTLSHLITDAHMASGEKDVLYYPPLETIAAAGGLHVLVDHAWLPELDRIVDCFGAQNVSLEYQVRGLPEDADQFADLDRADPRLSRILSGAPRAATIDAGHLAAAKAALARRESLSQAEPHLHPLGAMWLRGADRLLRAAPGRERLVKETVRVAHRCAFAFDLVSPNLPLWDVPEPYGNEMDYLRGIVDKRTPVRYHSRPESIKKKAREQIERELAVIEELDFPGYFLIVNDIVDFCHHENIYCQGRGSAANSAVCFALGITAVEPIHAKLLFERFLSPDRDGPPDIDLDIEAGRREEVIQYVYQKYGRDNAAQVANVITYRTKGAVRDAGRALGYPQGTIDAWSRGVEEPPEPVVALAAQFKGQPRHLGIHSGGMVICDRPIADVVPTEWARMENRSVIQWDKDAAAYGGLVKFDLLGLGMLGALHHMVDQVKTHRGTDVHLWEIPLDDPHIYEMLQRADTVGVFQVESRAQMSTLPRLKPRRFFDIVVEVALVRPGPIQGGSVHPYIRRRNGQEPVTYDHPCLENALGKTLGIPLFQEQLMQMAKDAAGFTGAEADELRRAMGSKRSPERMAKLKERFFDGLAATHGITGDVAQKLWMKMVAFAAYGFPESHSQSFAGLVYFSAWFKYYYPAEFTVGLLRAQPMGFYSPQSLIADARRHGITILPIDVQVSGEEADTADGGRAIRLGLNLVRGLGEEAATRVEAARPFTSIPDLARRADLTVSQVEALARAGALDSFGVDRRQALWQAGVAATEKPGMLPGLSAVSAPALPGMSAFELLAADVAATGVTPHAQPMAFLRAQLSAHGIVPASQLLSLVDATRITVAGIVTHRQRPATAGGVTFLGVEDETGLMNVVVSVGLWKRYKKVALTAKALLIRGIIRNANGAATLEADKLEPLAIGEFLSRGSRDFR</sequence>
<dbReference type="CDD" id="cd07431">
    <property type="entry name" value="PHP_PolIIIA"/>
    <property type="match status" value="1"/>
</dbReference>
<dbReference type="GO" id="GO:0005737">
    <property type="term" value="C:cytoplasm"/>
    <property type="evidence" value="ECO:0007669"/>
    <property type="project" value="UniProtKB-SubCell"/>
</dbReference>
<dbReference type="InterPro" id="IPR023073">
    <property type="entry name" value="DnaE2"/>
</dbReference>
<dbReference type="InterPro" id="IPR016195">
    <property type="entry name" value="Pol/histidinol_Pase-like"/>
</dbReference>
<comment type="subcellular location">
    <subcellularLocation>
        <location evidence="1 13">Cytoplasm</location>
    </subcellularLocation>
</comment>
<dbReference type="InterPro" id="IPR004365">
    <property type="entry name" value="NA-bd_OB_tRNA"/>
</dbReference>
<keyword evidence="9 13" id="KW-0227">DNA damage</keyword>
<evidence type="ECO:0000313" key="15">
    <source>
        <dbReference type="EMBL" id="QQB46370.1"/>
    </source>
</evidence>
<evidence type="ECO:0000256" key="2">
    <source>
        <dbReference type="ARBA" id="ARBA00007391"/>
    </source>
</evidence>
<dbReference type="InterPro" id="IPR040982">
    <property type="entry name" value="DNA_pol3_finger"/>
</dbReference>
<dbReference type="SMART" id="SM00481">
    <property type="entry name" value="POLIIIAc"/>
    <property type="match status" value="1"/>
</dbReference>
<dbReference type="Pfam" id="PF17657">
    <property type="entry name" value="DNA_pol3_finger"/>
    <property type="match status" value="1"/>
</dbReference>
<evidence type="ECO:0000256" key="5">
    <source>
        <dbReference type="ARBA" id="ARBA00022490"/>
    </source>
</evidence>
<keyword evidence="5 13" id="KW-0963">Cytoplasm</keyword>
<dbReference type="InterPro" id="IPR003141">
    <property type="entry name" value="Pol/His_phosphatase_N"/>
</dbReference>
<dbReference type="Gene3D" id="3.20.20.140">
    <property type="entry name" value="Metal-dependent hydrolases"/>
    <property type="match status" value="1"/>
</dbReference>
<evidence type="ECO:0000256" key="10">
    <source>
        <dbReference type="ARBA" id="ARBA00022932"/>
    </source>
</evidence>
<dbReference type="OrthoDB" id="9803237at2"/>